<sequence length="431" mass="49144">MKVKFIDWYCWFVVFFSLCSLLIIWFYTSLSFNFSLSSLIFTSGSYFIFDSVGFYLSLLSLLLMVTLVFFYNVTSIRSLFYISLSIFSSLLCYCSNYVFFFWFFYEVSILSLLFLLITESPYSERYLAGWYLSGYVVLTSLPMLLCLVYFSLVYGSLFISDWYIDSVFSNGSLDCCIFFALGVLFVTKIPAPPFHTWLPIVHAEATSLVSVCLSGYIMKLGLLGVCRFCWLVVPDFLFNLSYVSISFFLSILFFLAASWELDGKRWLALLSLSHIIICVVCFNSGTFDNANLLFLYSLGHGLSAGAVFILLWWGYNLSGSRNWIILKSVFGGSLFFRVLLCLGLCTAASLPPVVQFFVEVSLMISVGVYNLVLFSLFCVYLFFSSLVPLFFLGGLMSRHFCFTYNGFVGCLSFSLCLLFLFGWCFIIFLVV</sequence>
<dbReference type="Pfam" id="PF00361">
    <property type="entry name" value="Proton_antipo_M"/>
    <property type="match status" value="1"/>
</dbReference>
<dbReference type="InterPro" id="IPR001750">
    <property type="entry name" value="ND/Mrp_TM"/>
</dbReference>
<dbReference type="GO" id="GO:0031966">
    <property type="term" value="C:mitochondrial membrane"/>
    <property type="evidence" value="ECO:0007669"/>
    <property type="project" value="UniProtKB-SubCell"/>
</dbReference>
<proteinExistence type="inferred from homology"/>
<feature type="transmembrane region" description="Helical" evidence="16">
    <location>
        <begin position="167"/>
        <end position="187"/>
    </location>
</feature>
<accession>A0A0H4SPT9</accession>
<dbReference type="EC" id="7.1.1.2" evidence="3 16"/>
<dbReference type="InterPro" id="IPR003918">
    <property type="entry name" value="NADH_UbQ_OxRdtase"/>
</dbReference>
<evidence type="ECO:0000256" key="15">
    <source>
        <dbReference type="ARBA" id="ARBA00049551"/>
    </source>
</evidence>
<geneLocation type="mitochondrion" evidence="18"/>
<feature type="transmembrane region" description="Helical" evidence="16">
    <location>
        <begin position="334"/>
        <end position="354"/>
    </location>
</feature>
<evidence type="ECO:0000256" key="7">
    <source>
        <dbReference type="ARBA" id="ARBA00022692"/>
    </source>
</evidence>
<feature type="transmembrane region" description="Helical" evidence="16">
    <location>
        <begin position="366"/>
        <end position="392"/>
    </location>
</feature>
<evidence type="ECO:0000313" key="18">
    <source>
        <dbReference type="EMBL" id="AKP94293.1"/>
    </source>
</evidence>
<evidence type="ECO:0000256" key="6">
    <source>
        <dbReference type="ARBA" id="ARBA00022660"/>
    </source>
</evidence>
<dbReference type="GO" id="GO:0048039">
    <property type="term" value="F:ubiquinone binding"/>
    <property type="evidence" value="ECO:0007669"/>
    <property type="project" value="TreeGrafter"/>
</dbReference>
<keyword evidence="6 16" id="KW-0679">Respiratory chain</keyword>
<keyword evidence="11 16" id="KW-0520">NAD</keyword>
<feature type="transmembrane region" description="Helical" evidence="16">
    <location>
        <begin position="293"/>
        <end position="313"/>
    </location>
</feature>
<keyword evidence="12 16" id="KW-0830">Ubiquinone</keyword>
<evidence type="ECO:0000256" key="16">
    <source>
        <dbReference type="RuleBase" id="RU003297"/>
    </source>
</evidence>
<dbReference type="AlphaFoldDB" id="A0A0H4SPT9"/>
<evidence type="ECO:0000256" key="13">
    <source>
        <dbReference type="ARBA" id="ARBA00023128"/>
    </source>
</evidence>
<keyword evidence="14 16" id="KW-0472">Membrane</keyword>
<dbReference type="GO" id="GO:0042773">
    <property type="term" value="P:ATP synthesis coupled electron transport"/>
    <property type="evidence" value="ECO:0007669"/>
    <property type="project" value="InterPro"/>
</dbReference>
<gene>
    <name evidence="18" type="primary">ND4</name>
</gene>
<comment type="subcellular location">
    <subcellularLocation>
        <location evidence="1 16">Mitochondrion membrane</location>
        <topology evidence="1 16">Multi-pass membrane protein</topology>
    </subcellularLocation>
</comment>
<feature type="transmembrane region" description="Helical" evidence="16">
    <location>
        <begin position="99"/>
        <end position="118"/>
    </location>
</feature>
<feature type="transmembrane region" description="Helical" evidence="16">
    <location>
        <begin position="9"/>
        <end position="27"/>
    </location>
</feature>
<dbReference type="GO" id="GO:0008137">
    <property type="term" value="F:NADH dehydrogenase (ubiquinone) activity"/>
    <property type="evidence" value="ECO:0007669"/>
    <property type="project" value="UniProtKB-UniRule"/>
</dbReference>
<evidence type="ECO:0000256" key="8">
    <source>
        <dbReference type="ARBA" id="ARBA00022967"/>
    </source>
</evidence>
<evidence type="ECO:0000256" key="12">
    <source>
        <dbReference type="ARBA" id="ARBA00023075"/>
    </source>
</evidence>
<feature type="transmembrane region" description="Helical" evidence="16">
    <location>
        <begin position="130"/>
        <end position="155"/>
    </location>
</feature>
<dbReference type="PANTHER" id="PTHR43507:SF20">
    <property type="entry name" value="NADH-UBIQUINONE OXIDOREDUCTASE CHAIN 4"/>
    <property type="match status" value="1"/>
</dbReference>
<comment type="function">
    <text evidence="16">Core subunit of the mitochondrial membrane respiratory chain NADH dehydrogenase (Complex I) which catalyzes electron transfer from NADH through the respiratory chain, using ubiquinone as an electron acceptor. Essential for the catalytic activity and assembly of complex I.</text>
</comment>
<evidence type="ECO:0000256" key="4">
    <source>
        <dbReference type="ARBA" id="ARBA00021006"/>
    </source>
</evidence>
<protein>
    <recommendedName>
        <fullName evidence="4 16">NADH-ubiquinone oxidoreductase chain 4</fullName>
        <ecNumber evidence="3 16">7.1.1.2</ecNumber>
    </recommendedName>
</protein>
<keyword evidence="13 16" id="KW-0496">Mitochondrion</keyword>
<name>A0A0H4SPT9_9TREM</name>
<evidence type="ECO:0000256" key="14">
    <source>
        <dbReference type="ARBA" id="ARBA00023136"/>
    </source>
</evidence>
<keyword evidence="10 16" id="KW-1133">Transmembrane helix</keyword>
<keyword evidence="9 16" id="KW-0249">Electron transport</keyword>
<dbReference type="GO" id="GO:0003954">
    <property type="term" value="F:NADH dehydrogenase activity"/>
    <property type="evidence" value="ECO:0007669"/>
    <property type="project" value="TreeGrafter"/>
</dbReference>
<evidence type="ECO:0000256" key="9">
    <source>
        <dbReference type="ARBA" id="ARBA00022982"/>
    </source>
</evidence>
<feature type="transmembrane region" description="Helical" evidence="16">
    <location>
        <begin position="266"/>
        <end position="287"/>
    </location>
</feature>
<feature type="transmembrane region" description="Helical" evidence="16">
    <location>
        <begin position="47"/>
        <end position="71"/>
    </location>
</feature>
<comment type="catalytic activity">
    <reaction evidence="15 16">
        <text>a ubiquinone + NADH + 5 H(+)(in) = a ubiquinol + NAD(+) + 4 H(+)(out)</text>
        <dbReference type="Rhea" id="RHEA:29091"/>
        <dbReference type="Rhea" id="RHEA-COMP:9565"/>
        <dbReference type="Rhea" id="RHEA-COMP:9566"/>
        <dbReference type="ChEBI" id="CHEBI:15378"/>
        <dbReference type="ChEBI" id="CHEBI:16389"/>
        <dbReference type="ChEBI" id="CHEBI:17976"/>
        <dbReference type="ChEBI" id="CHEBI:57540"/>
        <dbReference type="ChEBI" id="CHEBI:57945"/>
        <dbReference type="EC" id="7.1.1.2"/>
    </reaction>
</comment>
<feature type="domain" description="NADH:quinone oxidoreductase/Mrp antiporter transmembrane" evidence="17">
    <location>
        <begin position="96"/>
        <end position="378"/>
    </location>
</feature>
<evidence type="ECO:0000259" key="17">
    <source>
        <dbReference type="Pfam" id="PF00361"/>
    </source>
</evidence>
<keyword evidence="7 16" id="KW-0812">Transmembrane</keyword>
<evidence type="ECO:0000256" key="10">
    <source>
        <dbReference type="ARBA" id="ARBA00022989"/>
    </source>
</evidence>
<comment type="similarity">
    <text evidence="2 16">Belongs to the complex I subunit 4 family.</text>
</comment>
<reference evidence="18" key="1">
    <citation type="journal article" date="2015" name="Parasit. Vectors">
        <title>Complete mitochondrial genomes and nuclear ribosomal RNA operons of two species of Diplostomum (Platyhelminthes: Trematoda): a molecular resource for taxonomy and molecular epidemiology of important fish pathogens.</title>
        <authorList>
            <person name="Brabec J."/>
            <person name="Kostadinova A."/>
            <person name="Scholz T."/>
            <person name="Littlewood D.T."/>
        </authorList>
    </citation>
    <scope>NUCLEOTIDE SEQUENCE</scope>
    <source>
        <strain evidence="18">Pse3a</strain>
    </source>
</reference>
<feature type="transmembrane region" description="Helical" evidence="16">
    <location>
        <begin position="239"/>
        <end position="259"/>
    </location>
</feature>
<dbReference type="GO" id="GO:0015990">
    <property type="term" value="P:electron transport coupled proton transport"/>
    <property type="evidence" value="ECO:0007669"/>
    <property type="project" value="TreeGrafter"/>
</dbReference>
<evidence type="ECO:0000256" key="5">
    <source>
        <dbReference type="ARBA" id="ARBA00022448"/>
    </source>
</evidence>
<evidence type="ECO:0000256" key="3">
    <source>
        <dbReference type="ARBA" id="ARBA00012944"/>
    </source>
</evidence>
<dbReference type="EMBL" id="KR269764">
    <property type="protein sequence ID" value="AKP94293.1"/>
    <property type="molecule type" value="Genomic_DNA"/>
</dbReference>
<keyword evidence="8" id="KW-1278">Translocase</keyword>
<evidence type="ECO:0000256" key="11">
    <source>
        <dbReference type="ARBA" id="ARBA00023027"/>
    </source>
</evidence>
<evidence type="ECO:0000256" key="1">
    <source>
        <dbReference type="ARBA" id="ARBA00004225"/>
    </source>
</evidence>
<evidence type="ECO:0000256" key="2">
    <source>
        <dbReference type="ARBA" id="ARBA00009025"/>
    </source>
</evidence>
<dbReference type="PANTHER" id="PTHR43507">
    <property type="entry name" value="NADH-UBIQUINONE OXIDOREDUCTASE CHAIN 4"/>
    <property type="match status" value="1"/>
</dbReference>
<organism evidence="18">
    <name type="scientific">Diplostomum pseudospathaceum</name>
    <dbReference type="NCBI Taxonomy" id="183646"/>
    <lineage>
        <taxon>Eukaryota</taxon>
        <taxon>Metazoa</taxon>
        <taxon>Spiralia</taxon>
        <taxon>Lophotrochozoa</taxon>
        <taxon>Platyhelminthes</taxon>
        <taxon>Trematoda</taxon>
        <taxon>Digenea</taxon>
        <taxon>Diplostomida</taxon>
        <taxon>Diplostomoidea</taxon>
        <taxon>Diplostomidae</taxon>
        <taxon>Diplostomum</taxon>
    </lineage>
</organism>
<feature type="transmembrane region" description="Helical" evidence="16">
    <location>
        <begin position="404"/>
        <end position="430"/>
    </location>
</feature>
<dbReference type="PRINTS" id="PR01437">
    <property type="entry name" value="NUOXDRDTASE4"/>
</dbReference>
<keyword evidence="5 16" id="KW-0813">Transport</keyword>
<feature type="transmembrane region" description="Helical" evidence="16">
    <location>
        <begin position="208"/>
        <end position="233"/>
    </location>
</feature>